<dbReference type="PANTHER" id="PTHR47525:SF1">
    <property type="entry name" value="OS07G0295200 PROTEIN"/>
    <property type="match status" value="1"/>
</dbReference>
<dbReference type="Pfam" id="PF02594">
    <property type="entry name" value="DUF167"/>
    <property type="match status" value="1"/>
</dbReference>
<dbReference type="Proteomes" id="UP001489004">
    <property type="component" value="Unassembled WGS sequence"/>
</dbReference>
<accession>A0AAW1PHM4</accession>
<gene>
    <name evidence="3" type="ORF">WJX72_006244</name>
</gene>
<dbReference type="SMART" id="SM01152">
    <property type="entry name" value="DUF167"/>
    <property type="match status" value="1"/>
</dbReference>
<dbReference type="SUPFAM" id="SSF69786">
    <property type="entry name" value="YggU-like"/>
    <property type="match status" value="1"/>
</dbReference>
<organism evidence="3 4">
    <name type="scientific">[Myrmecia] bisecta</name>
    <dbReference type="NCBI Taxonomy" id="41462"/>
    <lineage>
        <taxon>Eukaryota</taxon>
        <taxon>Viridiplantae</taxon>
        <taxon>Chlorophyta</taxon>
        <taxon>core chlorophytes</taxon>
        <taxon>Trebouxiophyceae</taxon>
        <taxon>Trebouxiales</taxon>
        <taxon>Trebouxiaceae</taxon>
        <taxon>Myrmecia</taxon>
    </lineage>
</organism>
<dbReference type="InterPro" id="IPR036591">
    <property type="entry name" value="YggU-like_sf"/>
</dbReference>
<keyword evidence="4" id="KW-1185">Reference proteome</keyword>
<dbReference type="AlphaFoldDB" id="A0AAW1PHM4"/>
<comment type="similarity">
    <text evidence="1">Belongs to the UPF0235 family.</text>
</comment>
<dbReference type="HAMAP" id="MF_00634">
    <property type="entry name" value="UPF0235"/>
    <property type="match status" value="1"/>
</dbReference>
<name>A0AAW1PHM4_9CHLO</name>
<evidence type="ECO:0000313" key="4">
    <source>
        <dbReference type="Proteomes" id="UP001489004"/>
    </source>
</evidence>
<dbReference type="EMBL" id="JALJOR010000011">
    <property type="protein sequence ID" value="KAK9808911.1"/>
    <property type="molecule type" value="Genomic_DNA"/>
</dbReference>
<comment type="caution">
    <text evidence="3">The sequence shown here is derived from an EMBL/GenBank/DDBJ whole genome shotgun (WGS) entry which is preliminary data.</text>
</comment>
<proteinExistence type="inferred from homology"/>
<dbReference type="InterPro" id="IPR057965">
    <property type="entry name" value="STEEP1_dom"/>
</dbReference>
<evidence type="ECO:0000256" key="1">
    <source>
        <dbReference type="ARBA" id="ARBA00010364"/>
    </source>
</evidence>
<reference evidence="3 4" key="1">
    <citation type="journal article" date="2024" name="Nat. Commun.">
        <title>Phylogenomics reveals the evolutionary origins of lichenization in chlorophyte algae.</title>
        <authorList>
            <person name="Puginier C."/>
            <person name="Libourel C."/>
            <person name="Otte J."/>
            <person name="Skaloud P."/>
            <person name="Haon M."/>
            <person name="Grisel S."/>
            <person name="Petersen M."/>
            <person name="Berrin J.G."/>
            <person name="Delaux P.M."/>
            <person name="Dal Grande F."/>
            <person name="Keller J."/>
        </authorList>
    </citation>
    <scope>NUCLEOTIDE SEQUENCE [LARGE SCALE GENOMIC DNA]</scope>
    <source>
        <strain evidence="3 4">SAG 2043</strain>
    </source>
</reference>
<feature type="domain" description="STEEP1" evidence="2">
    <location>
        <begin position="19"/>
        <end position="118"/>
    </location>
</feature>
<sequence>MPRRATLTFSSEDAPELKADELHVYYCKFSGRHALTTECNLSKAPTRRTDGSAVIDTKKYKTKLYTSDGGVKLLKRRNGAVEKQYRLTVGKLPVAYRSEPESELLYILEGALTSYSVQERGMGDATPVPPCILGVQPNIMQIALEVDDRADNPQLIKISADYVRIQISSAISHDDANEEILEFMRSMLSVRLGQLSLLRGESTRHKLLMVEGMTPSAAFEKLQAQLTGARAAPSKRAAEH</sequence>
<dbReference type="PANTHER" id="PTHR47525">
    <property type="entry name" value="OS07G0295200 PROTEIN"/>
    <property type="match status" value="1"/>
</dbReference>
<dbReference type="InterPro" id="IPR053323">
    <property type="entry name" value="UPF0235"/>
</dbReference>
<dbReference type="Gene3D" id="3.30.1200.10">
    <property type="entry name" value="YggU-like"/>
    <property type="match status" value="1"/>
</dbReference>
<dbReference type="InterPro" id="IPR003746">
    <property type="entry name" value="DUF167"/>
</dbReference>
<dbReference type="Pfam" id="PF25809">
    <property type="entry name" value="STEEP1"/>
    <property type="match status" value="1"/>
</dbReference>
<evidence type="ECO:0000313" key="3">
    <source>
        <dbReference type="EMBL" id="KAK9808911.1"/>
    </source>
</evidence>
<evidence type="ECO:0000259" key="2">
    <source>
        <dbReference type="Pfam" id="PF25809"/>
    </source>
</evidence>
<protein>
    <recommendedName>
        <fullName evidence="2">STEEP1 domain-containing protein</fullName>
    </recommendedName>
</protein>